<sequence length="262" mass="27845">MFLCPGSPAVRPEVEADAGTGGLLLPEVNVSLGAAFLAGLVSFLSPCVLPLIPTYMAYLTGVSVTELTAPGTARLRFLLLTNALLFVAGFSLVFVALGLSASALGKLLLRHQNLLRQVSGLLIIFFGLHMAGLLRLNWLMREKRVHFVPQRAGWINSLVMGMAFSAGWVPCISPILASILLLAGQSESLIQGAYLLVTYALGLALPFLIAALGLGHMVQALRRHASLLPLVTRVGGWLMVGVGLLVLTNSFARLSGYVPFTL</sequence>
<organism evidence="8 9">
    <name type="scientific">Desulfofundulus salinus</name>
    <dbReference type="NCBI Taxonomy" id="2419843"/>
    <lineage>
        <taxon>Bacteria</taxon>
        <taxon>Bacillati</taxon>
        <taxon>Bacillota</taxon>
        <taxon>Clostridia</taxon>
        <taxon>Eubacteriales</taxon>
        <taxon>Peptococcaceae</taxon>
        <taxon>Desulfofundulus</taxon>
    </lineage>
</organism>
<keyword evidence="4 6" id="KW-1133">Transmembrane helix</keyword>
<dbReference type="Pfam" id="PF02683">
    <property type="entry name" value="DsbD_TM"/>
    <property type="match status" value="1"/>
</dbReference>
<evidence type="ECO:0000256" key="1">
    <source>
        <dbReference type="ARBA" id="ARBA00004141"/>
    </source>
</evidence>
<feature type="transmembrane region" description="Helical" evidence="6">
    <location>
        <begin position="119"/>
        <end position="138"/>
    </location>
</feature>
<evidence type="ECO:0000256" key="6">
    <source>
        <dbReference type="SAM" id="Phobius"/>
    </source>
</evidence>
<evidence type="ECO:0000256" key="5">
    <source>
        <dbReference type="ARBA" id="ARBA00023136"/>
    </source>
</evidence>
<keyword evidence="3 6" id="KW-0812">Transmembrane</keyword>
<reference evidence="8 9" key="1">
    <citation type="submission" date="2018-10" db="EMBL/GenBank/DDBJ databases">
        <authorList>
            <person name="Grouzdev D.S."/>
            <person name="Krutkina M.S."/>
            <person name="Tourova T.P."/>
            <person name="Nazina T.N."/>
        </authorList>
    </citation>
    <scope>NUCLEOTIDE SEQUENCE [LARGE SCALE GENOMIC DNA]</scope>
    <source>
        <strain evidence="8 9">435</strain>
    </source>
</reference>
<feature type="transmembrane region" description="Helical" evidence="6">
    <location>
        <begin position="230"/>
        <end position="252"/>
    </location>
</feature>
<comment type="similarity">
    <text evidence="2">Belongs to the DsbD family.</text>
</comment>
<dbReference type="InterPro" id="IPR051790">
    <property type="entry name" value="Cytochrome_c-biogenesis_DsbD"/>
</dbReference>
<keyword evidence="5 6" id="KW-0472">Membrane</keyword>
<dbReference type="GO" id="GO:0016020">
    <property type="term" value="C:membrane"/>
    <property type="evidence" value="ECO:0007669"/>
    <property type="project" value="UniProtKB-SubCell"/>
</dbReference>
<proteinExistence type="inferred from homology"/>
<dbReference type="Proteomes" id="UP000271256">
    <property type="component" value="Unassembled WGS sequence"/>
</dbReference>
<comment type="caution">
    <text evidence="8">The sequence shown here is derived from an EMBL/GenBank/DDBJ whole genome shotgun (WGS) entry which is preliminary data.</text>
</comment>
<comment type="subcellular location">
    <subcellularLocation>
        <location evidence="1">Membrane</location>
        <topology evidence="1">Multi-pass membrane protein</topology>
    </subcellularLocation>
</comment>
<dbReference type="GO" id="GO:0017004">
    <property type="term" value="P:cytochrome complex assembly"/>
    <property type="evidence" value="ECO:0007669"/>
    <property type="project" value="InterPro"/>
</dbReference>
<protein>
    <submittedName>
        <fullName evidence="8">Cytochrome c biogenesis protein CcdA</fullName>
    </submittedName>
</protein>
<feature type="transmembrane region" description="Helical" evidence="6">
    <location>
        <begin position="32"/>
        <end position="56"/>
    </location>
</feature>
<gene>
    <name evidence="8" type="ORF">D7024_02540</name>
</gene>
<dbReference type="InterPro" id="IPR003834">
    <property type="entry name" value="Cyt_c_assmbl_TM_dom"/>
</dbReference>
<feature type="transmembrane region" description="Helical" evidence="6">
    <location>
        <begin position="77"/>
        <end position="99"/>
    </location>
</feature>
<dbReference type="PANTHER" id="PTHR31272">
    <property type="entry name" value="CYTOCHROME C-TYPE BIOGENESIS PROTEIN HI_1454-RELATED"/>
    <property type="match status" value="1"/>
</dbReference>
<evidence type="ECO:0000256" key="4">
    <source>
        <dbReference type="ARBA" id="ARBA00022989"/>
    </source>
</evidence>
<name>A0A494WRR6_9FIRM</name>
<dbReference type="AlphaFoldDB" id="A0A494WRR6"/>
<feature type="transmembrane region" description="Helical" evidence="6">
    <location>
        <begin position="158"/>
        <end position="181"/>
    </location>
</feature>
<dbReference type="EMBL" id="RBWE01000001">
    <property type="protein sequence ID" value="RKO65938.1"/>
    <property type="molecule type" value="Genomic_DNA"/>
</dbReference>
<evidence type="ECO:0000256" key="2">
    <source>
        <dbReference type="ARBA" id="ARBA00006143"/>
    </source>
</evidence>
<dbReference type="PANTHER" id="PTHR31272:SF4">
    <property type="entry name" value="CYTOCHROME C-TYPE BIOGENESIS PROTEIN HI_1454-RELATED"/>
    <property type="match status" value="1"/>
</dbReference>
<dbReference type="OrthoDB" id="9809733at2"/>
<feature type="domain" description="Cytochrome C biogenesis protein transmembrane" evidence="7">
    <location>
        <begin position="31"/>
        <end position="247"/>
    </location>
</feature>
<keyword evidence="9" id="KW-1185">Reference proteome</keyword>
<accession>A0A494WRR6</accession>
<evidence type="ECO:0000259" key="7">
    <source>
        <dbReference type="Pfam" id="PF02683"/>
    </source>
</evidence>
<evidence type="ECO:0000313" key="8">
    <source>
        <dbReference type="EMBL" id="RKO65938.1"/>
    </source>
</evidence>
<evidence type="ECO:0000256" key="3">
    <source>
        <dbReference type="ARBA" id="ARBA00022692"/>
    </source>
</evidence>
<feature type="transmembrane region" description="Helical" evidence="6">
    <location>
        <begin position="193"/>
        <end position="218"/>
    </location>
</feature>
<evidence type="ECO:0000313" key="9">
    <source>
        <dbReference type="Proteomes" id="UP000271256"/>
    </source>
</evidence>